<sequence>MVDGVSGRHRVVIVVAAARDALATETARLTADYEVDVRRCDDVYAATAELALLRDRCVLVVGRLGELAKEDRRFFAIAVRSGARCCGLLDVATSAEPNVVAAAMRAGVLVVGATDEIKGVFDVWLAGGGCPSSRPAVCLDEEYRATEAELNALLGQGTDE</sequence>
<gene>
    <name evidence="1" type="ORF">QJ522_14335</name>
</gene>
<protein>
    <submittedName>
        <fullName evidence="1">Uncharacterized protein</fullName>
    </submittedName>
</protein>
<accession>A0AAW6U3I1</accession>
<evidence type="ECO:0000313" key="1">
    <source>
        <dbReference type="EMBL" id="MDI6450234.1"/>
    </source>
</evidence>
<keyword evidence="2" id="KW-1185">Reference proteome</keyword>
<dbReference type="RefSeq" id="WP_349245644.1">
    <property type="nucleotide sequence ID" value="NZ_JASCXX010000018.1"/>
</dbReference>
<evidence type="ECO:0000313" key="2">
    <source>
        <dbReference type="Proteomes" id="UP001431776"/>
    </source>
</evidence>
<organism evidence="1 2">
    <name type="scientific">Anaerobaca lacustris</name>
    <dbReference type="NCBI Taxonomy" id="3044600"/>
    <lineage>
        <taxon>Bacteria</taxon>
        <taxon>Pseudomonadati</taxon>
        <taxon>Planctomycetota</taxon>
        <taxon>Phycisphaerae</taxon>
        <taxon>Sedimentisphaerales</taxon>
        <taxon>Anaerobacaceae</taxon>
        <taxon>Anaerobaca</taxon>
    </lineage>
</organism>
<name>A0AAW6U3I1_9BACT</name>
<comment type="caution">
    <text evidence="1">The sequence shown here is derived from an EMBL/GenBank/DDBJ whole genome shotgun (WGS) entry which is preliminary data.</text>
</comment>
<dbReference type="Proteomes" id="UP001431776">
    <property type="component" value="Unassembled WGS sequence"/>
</dbReference>
<proteinExistence type="predicted"/>
<dbReference type="AlphaFoldDB" id="A0AAW6U3I1"/>
<dbReference type="EMBL" id="JASCXX010000018">
    <property type="protein sequence ID" value="MDI6450234.1"/>
    <property type="molecule type" value="Genomic_DNA"/>
</dbReference>
<reference evidence="1" key="1">
    <citation type="submission" date="2023-05" db="EMBL/GenBank/DDBJ databases">
        <title>Anaerotaeda fermentans gen. nov., sp. nov., a novel anaerobic planctomycete of the new family within the order Sedimentisphaerales isolated from Taman Peninsula, Russia.</title>
        <authorList>
            <person name="Khomyakova M.A."/>
            <person name="Merkel A.Y."/>
            <person name="Slobodkin A.I."/>
        </authorList>
    </citation>
    <scope>NUCLEOTIDE SEQUENCE</scope>
    <source>
        <strain evidence="1">M17dextr</strain>
    </source>
</reference>